<dbReference type="InterPro" id="IPR035500">
    <property type="entry name" value="NHR-like_dom_sf"/>
</dbReference>
<dbReference type="PANTHER" id="PTHR24082:SF283">
    <property type="entry name" value="NUCLEAR HORMONE RECEPTOR HR96"/>
    <property type="match status" value="1"/>
</dbReference>
<evidence type="ECO:0000313" key="13">
    <source>
        <dbReference type="EMBL" id="CAD7652381.1"/>
    </source>
</evidence>
<keyword evidence="7" id="KW-0675">Receptor</keyword>
<keyword evidence="1" id="KW-0479">Metal-binding</keyword>
<organism evidence="13">
    <name type="scientific">Oppiella nova</name>
    <dbReference type="NCBI Taxonomy" id="334625"/>
    <lineage>
        <taxon>Eukaryota</taxon>
        <taxon>Metazoa</taxon>
        <taxon>Ecdysozoa</taxon>
        <taxon>Arthropoda</taxon>
        <taxon>Chelicerata</taxon>
        <taxon>Arachnida</taxon>
        <taxon>Acari</taxon>
        <taxon>Acariformes</taxon>
        <taxon>Sarcoptiformes</taxon>
        <taxon>Oribatida</taxon>
        <taxon>Brachypylina</taxon>
        <taxon>Oppioidea</taxon>
        <taxon>Oppiidae</taxon>
        <taxon>Oppiella</taxon>
    </lineage>
</organism>
<dbReference type="SMART" id="SM00430">
    <property type="entry name" value="HOLI"/>
    <property type="match status" value="1"/>
</dbReference>
<evidence type="ECO:0000256" key="7">
    <source>
        <dbReference type="ARBA" id="ARBA00023170"/>
    </source>
</evidence>
<keyword evidence="2" id="KW-0863">Zinc-finger</keyword>
<evidence type="ECO:0000256" key="8">
    <source>
        <dbReference type="ARBA" id="ARBA00023242"/>
    </source>
</evidence>
<dbReference type="Pfam" id="PF00105">
    <property type="entry name" value="zf-C4"/>
    <property type="match status" value="2"/>
</dbReference>
<feature type="region of interest" description="Disordered" evidence="10">
    <location>
        <begin position="79"/>
        <end position="98"/>
    </location>
</feature>
<dbReference type="GO" id="GO:0030154">
    <property type="term" value="P:cell differentiation"/>
    <property type="evidence" value="ECO:0007669"/>
    <property type="project" value="TreeGrafter"/>
</dbReference>
<dbReference type="GO" id="GO:0000122">
    <property type="term" value="P:negative regulation of transcription by RNA polymerase II"/>
    <property type="evidence" value="ECO:0007669"/>
    <property type="project" value="TreeGrafter"/>
</dbReference>
<dbReference type="AlphaFoldDB" id="A0A7R9M4Z4"/>
<dbReference type="OrthoDB" id="6352325at2759"/>
<evidence type="ECO:0000259" key="11">
    <source>
        <dbReference type="PROSITE" id="PS51030"/>
    </source>
</evidence>
<dbReference type="PRINTS" id="PR00047">
    <property type="entry name" value="STROIDFINGER"/>
</dbReference>
<dbReference type="InterPro" id="IPR001628">
    <property type="entry name" value="Znf_hrmn_rcpt"/>
</dbReference>
<dbReference type="InterPro" id="IPR013088">
    <property type="entry name" value="Znf_NHR/GATA"/>
</dbReference>
<dbReference type="Gene3D" id="3.30.50.10">
    <property type="entry name" value="Erythroid Transcription Factor GATA-1, subunit A"/>
    <property type="match status" value="2"/>
</dbReference>
<evidence type="ECO:0000256" key="9">
    <source>
        <dbReference type="SAM" id="Coils"/>
    </source>
</evidence>
<reference evidence="13" key="1">
    <citation type="submission" date="2020-11" db="EMBL/GenBank/DDBJ databases">
        <authorList>
            <person name="Tran Van P."/>
        </authorList>
    </citation>
    <scope>NUCLEOTIDE SEQUENCE</scope>
</reference>
<sequence>MTLRILLDYDPESCNWHAIHKFKCQFGDNCKIDVLRRRFCKKCRLKKCFEVGMKKEWILNEDERKVRKIKIEENRKKRKNSEFTHSMSETSQSSDTNSCDNTLDILKKCEDLEIDNERLSREMSELEEYIQNKEILEVSDSVFYKAVEFEFSLINSIVRPFEMNNKFTDIEANRMAELVNATKVLATILPDKYVSDYQRGVIHEFKQNRIPSSINDITKLMAIQLENMAIKTVQMTKELSSFGVLCESDKLVLIKHGSVDICAVRSVLGFNFQYEYWTIALDNENSVLLNLDLLKQYKKNTYTSHKNFLRKIESIWDSDPIIIDLLTAILLFNPDRPKLVHKELVKLQQHIYMYLLQRYLISKYRVECEAKSKFLRLLNCLTDLPILNETVAQNWLESDPEEFIKKCLVCGDRAIGNNFDALSCESCKAFFRRNAVKNKELKCHFDDNCEIDVLTRRFCKKCRLKKCYAIGMKKLYLFFAAFLSHHRLVLSWRSSQSCSSGSPESADNQDNVDTLDLNGIEPLEIPDTFDIPDLDIDIDEINTQIMEIEKYIKDEDVVDGAEEDSDEISDVVYQKAAELEFTVLPIARPMGDKYQLNEMESYKLSELFNATTFFKEQIVPITSQAMHYEDMCSLLCKKAEEQTRRVIKMSKHLTSFNDINEDDKISLIKFGAMDLFCMRSVPHYDYTNKTWVYTMPRSPRAKP</sequence>
<dbReference type="PROSITE" id="PS51843">
    <property type="entry name" value="NR_LBD"/>
    <property type="match status" value="1"/>
</dbReference>
<dbReference type="Proteomes" id="UP000728032">
    <property type="component" value="Unassembled WGS sequence"/>
</dbReference>
<evidence type="ECO:0000259" key="12">
    <source>
        <dbReference type="PROSITE" id="PS51843"/>
    </source>
</evidence>
<gene>
    <name evidence="13" type="ORF">ONB1V03_LOCUS9043</name>
</gene>
<keyword evidence="5" id="KW-0238">DNA-binding</keyword>
<dbReference type="EMBL" id="CAJPVJ010005474">
    <property type="protein sequence ID" value="CAG2169568.1"/>
    <property type="molecule type" value="Genomic_DNA"/>
</dbReference>
<dbReference type="SMART" id="SM00399">
    <property type="entry name" value="ZnF_C4"/>
    <property type="match status" value="2"/>
</dbReference>
<feature type="compositionally biased region" description="Polar residues" evidence="10">
    <location>
        <begin position="83"/>
        <end position="98"/>
    </location>
</feature>
<dbReference type="Gene3D" id="1.10.565.10">
    <property type="entry name" value="Retinoid X Receptor"/>
    <property type="match status" value="2"/>
</dbReference>
<keyword evidence="14" id="KW-1185">Reference proteome</keyword>
<feature type="domain" description="NR LBD" evidence="12">
    <location>
        <begin position="596"/>
        <end position="703"/>
    </location>
</feature>
<dbReference type="GO" id="GO:0045944">
    <property type="term" value="P:positive regulation of transcription by RNA polymerase II"/>
    <property type="evidence" value="ECO:0007669"/>
    <property type="project" value="TreeGrafter"/>
</dbReference>
<dbReference type="InterPro" id="IPR050234">
    <property type="entry name" value="Nuclear_hormone_rcpt_NR1"/>
</dbReference>
<proteinExistence type="predicted"/>
<dbReference type="SUPFAM" id="SSF57716">
    <property type="entry name" value="Glucocorticoid receptor-like (DNA-binding domain)"/>
    <property type="match status" value="2"/>
</dbReference>
<dbReference type="EMBL" id="OC920299">
    <property type="protein sequence ID" value="CAD7652381.1"/>
    <property type="molecule type" value="Genomic_DNA"/>
</dbReference>
<evidence type="ECO:0000256" key="3">
    <source>
        <dbReference type="ARBA" id="ARBA00022833"/>
    </source>
</evidence>
<dbReference type="GO" id="GO:0000978">
    <property type="term" value="F:RNA polymerase II cis-regulatory region sequence-specific DNA binding"/>
    <property type="evidence" value="ECO:0007669"/>
    <property type="project" value="TreeGrafter"/>
</dbReference>
<keyword evidence="3" id="KW-0862">Zinc</keyword>
<evidence type="ECO:0000256" key="5">
    <source>
        <dbReference type="ARBA" id="ARBA00023125"/>
    </source>
</evidence>
<dbReference type="GO" id="GO:0008270">
    <property type="term" value="F:zinc ion binding"/>
    <property type="evidence" value="ECO:0007669"/>
    <property type="project" value="UniProtKB-KW"/>
</dbReference>
<name>A0A7R9M4Z4_9ACAR</name>
<dbReference type="PROSITE" id="PS51030">
    <property type="entry name" value="NUCLEAR_REC_DBD_2"/>
    <property type="match status" value="2"/>
</dbReference>
<feature type="domain" description="Nuclear receptor" evidence="11">
    <location>
        <begin position="1"/>
        <end position="60"/>
    </location>
</feature>
<evidence type="ECO:0000256" key="10">
    <source>
        <dbReference type="SAM" id="MobiDB-lite"/>
    </source>
</evidence>
<feature type="coiled-coil region" evidence="9">
    <location>
        <begin position="109"/>
        <end position="136"/>
    </location>
</feature>
<dbReference type="PROSITE" id="PS00031">
    <property type="entry name" value="NUCLEAR_REC_DBD_1"/>
    <property type="match status" value="1"/>
</dbReference>
<evidence type="ECO:0000256" key="6">
    <source>
        <dbReference type="ARBA" id="ARBA00023163"/>
    </source>
</evidence>
<evidence type="ECO:0000313" key="14">
    <source>
        <dbReference type="Proteomes" id="UP000728032"/>
    </source>
</evidence>
<dbReference type="SUPFAM" id="SSF48508">
    <property type="entry name" value="Nuclear receptor ligand-binding domain"/>
    <property type="match status" value="2"/>
</dbReference>
<evidence type="ECO:0000256" key="4">
    <source>
        <dbReference type="ARBA" id="ARBA00023015"/>
    </source>
</evidence>
<accession>A0A7R9M4Z4</accession>
<dbReference type="PANTHER" id="PTHR24082">
    <property type="entry name" value="NUCLEAR HORMONE RECEPTOR"/>
    <property type="match status" value="1"/>
</dbReference>
<keyword evidence="8" id="KW-0539">Nucleus</keyword>
<protein>
    <recommendedName>
        <fullName evidence="15">Nuclear receptor domain-containing protein</fullName>
    </recommendedName>
</protein>
<evidence type="ECO:0008006" key="15">
    <source>
        <dbReference type="Google" id="ProtNLM"/>
    </source>
</evidence>
<evidence type="ECO:0000256" key="2">
    <source>
        <dbReference type="ARBA" id="ARBA00022771"/>
    </source>
</evidence>
<keyword evidence="9" id="KW-0175">Coiled coil</keyword>
<dbReference type="InterPro" id="IPR000536">
    <property type="entry name" value="Nucl_hrmn_rcpt_lig-bd"/>
</dbReference>
<evidence type="ECO:0000256" key="1">
    <source>
        <dbReference type="ARBA" id="ARBA00022723"/>
    </source>
</evidence>
<keyword evidence="4" id="KW-0805">Transcription regulation</keyword>
<keyword evidence="6" id="KW-0804">Transcription</keyword>
<dbReference type="GO" id="GO:0004879">
    <property type="term" value="F:nuclear receptor activity"/>
    <property type="evidence" value="ECO:0007669"/>
    <property type="project" value="TreeGrafter"/>
</dbReference>
<feature type="domain" description="Nuclear receptor" evidence="11">
    <location>
        <begin position="404"/>
        <end position="479"/>
    </location>
</feature>